<dbReference type="EMBL" id="JANBUW010001661">
    <property type="protein sequence ID" value="KAJ2842701.1"/>
    <property type="molecule type" value="Genomic_DNA"/>
</dbReference>
<evidence type="ECO:0000259" key="3">
    <source>
        <dbReference type="Pfam" id="PF16987"/>
    </source>
</evidence>
<dbReference type="Proteomes" id="UP001139887">
    <property type="component" value="Unassembled WGS sequence"/>
</dbReference>
<accession>A0A9W8I2Z0</accession>
<evidence type="ECO:0000256" key="1">
    <source>
        <dbReference type="ARBA" id="ARBA00004123"/>
    </source>
</evidence>
<proteinExistence type="predicted"/>
<dbReference type="Gene3D" id="1.10.246.20">
    <property type="entry name" value="Coactivator CBP, KIX domain"/>
    <property type="match status" value="1"/>
</dbReference>
<dbReference type="InterPro" id="IPR036529">
    <property type="entry name" value="KIX_dom_sf"/>
</dbReference>
<name>A0A9W8I2Z0_9FUNG</name>
<feature type="non-terminal residue" evidence="4">
    <location>
        <position position="105"/>
    </location>
</feature>
<dbReference type="GO" id="GO:0006355">
    <property type="term" value="P:regulation of DNA-templated transcription"/>
    <property type="evidence" value="ECO:0007669"/>
    <property type="project" value="InterPro"/>
</dbReference>
<keyword evidence="2" id="KW-0539">Nucleus</keyword>
<sequence>MSAQQNVGAGGDWRSAITEQARNQHLWKLATNVVNGLNEPQRDAVMKIVYQSEGQAFSTANSAQEYVMMLNTHMESLSQKIKAMLGNASTANNAMGQSGATVNPA</sequence>
<dbReference type="SUPFAM" id="SSF47040">
    <property type="entry name" value="Kix domain of CBP (creb binding protein)"/>
    <property type="match status" value="1"/>
</dbReference>
<dbReference type="Pfam" id="PF16987">
    <property type="entry name" value="KIX_2"/>
    <property type="match status" value="1"/>
</dbReference>
<gene>
    <name evidence="4" type="ORF">IWW36_005813</name>
</gene>
<reference evidence="4" key="1">
    <citation type="submission" date="2022-07" db="EMBL/GenBank/DDBJ databases">
        <title>Phylogenomic reconstructions and comparative analyses of Kickxellomycotina fungi.</title>
        <authorList>
            <person name="Reynolds N.K."/>
            <person name="Stajich J.E."/>
            <person name="Barry K."/>
            <person name="Grigoriev I.V."/>
            <person name="Crous P."/>
            <person name="Smith M.E."/>
        </authorList>
    </citation>
    <scope>NUCLEOTIDE SEQUENCE</scope>
    <source>
        <strain evidence="4">NRRL 1566</strain>
    </source>
</reference>
<feature type="domain" description="Mediator complex subunit 15 KIX" evidence="3">
    <location>
        <begin position="11"/>
        <end position="85"/>
    </location>
</feature>
<dbReference type="GO" id="GO:0003712">
    <property type="term" value="F:transcription coregulator activity"/>
    <property type="evidence" value="ECO:0007669"/>
    <property type="project" value="InterPro"/>
</dbReference>
<keyword evidence="5" id="KW-1185">Reference proteome</keyword>
<dbReference type="GO" id="GO:0005634">
    <property type="term" value="C:nucleus"/>
    <property type="evidence" value="ECO:0007669"/>
    <property type="project" value="UniProtKB-SubCell"/>
</dbReference>
<dbReference type="InterPro" id="IPR036546">
    <property type="entry name" value="MED15_KIX"/>
</dbReference>
<dbReference type="OrthoDB" id="10425308at2759"/>
<evidence type="ECO:0000313" key="4">
    <source>
        <dbReference type="EMBL" id="KAJ2842701.1"/>
    </source>
</evidence>
<evidence type="ECO:0000256" key="2">
    <source>
        <dbReference type="ARBA" id="ARBA00023242"/>
    </source>
</evidence>
<organism evidence="4 5">
    <name type="scientific">Coemansia brasiliensis</name>
    <dbReference type="NCBI Taxonomy" id="2650707"/>
    <lineage>
        <taxon>Eukaryota</taxon>
        <taxon>Fungi</taxon>
        <taxon>Fungi incertae sedis</taxon>
        <taxon>Zoopagomycota</taxon>
        <taxon>Kickxellomycotina</taxon>
        <taxon>Kickxellomycetes</taxon>
        <taxon>Kickxellales</taxon>
        <taxon>Kickxellaceae</taxon>
        <taxon>Coemansia</taxon>
    </lineage>
</organism>
<protein>
    <recommendedName>
        <fullName evidence="3">Mediator complex subunit 15 KIX domain-containing protein</fullName>
    </recommendedName>
</protein>
<comment type="subcellular location">
    <subcellularLocation>
        <location evidence="1">Nucleus</location>
    </subcellularLocation>
</comment>
<evidence type="ECO:0000313" key="5">
    <source>
        <dbReference type="Proteomes" id="UP001139887"/>
    </source>
</evidence>
<dbReference type="AlphaFoldDB" id="A0A9W8I2Z0"/>
<comment type="caution">
    <text evidence="4">The sequence shown here is derived from an EMBL/GenBank/DDBJ whole genome shotgun (WGS) entry which is preliminary data.</text>
</comment>